<gene>
    <name evidence="5" type="ORF">GCM10012280_05440</name>
</gene>
<dbReference type="InterPro" id="IPR041916">
    <property type="entry name" value="Anti_sigma_zinc_sf"/>
</dbReference>
<dbReference type="EMBL" id="BMMS01000002">
    <property type="protein sequence ID" value="GGO81373.1"/>
    <property type="molecule type" value="Genomic_DNA"/>
</dbReference>
<dbReference type="InterPro" id="IPR027383">
    <property type="entry name" value="Znf_put"/>
</dbReference>
<feature type="transmembrane region" description="Helical" evidence="3">
    <location>
        <begin position="89"/>
        <end position="109"/>
    </location>
</feature>
<dbReference type="Gene3D" id="1.10.10.1320">
    <property type="entry name" value="Anti-sigma factor, zinc-finger domain"/>
    <property type="match status" value="1"/>
</dbReference>
<comment type="caution">
    <text evidence="5">The sequence shown here is derived from an EMBL/GenBank/DDBJ whole genome shotgun (WGS) entry which is preliminary data.</text>
</comment>
<dbReference type="Proteomes" id="UP000641932">
    <property type="component" value="Unassembled WGS sequence"/>
</dbReference>
<keyword evidence="3" id="KW-1133">Transmembrane helix</keyword>
<proteinExistence type="predicted"/>
<keyword evidence="2" id="KW-0804">Transcription</keyword>
<organism evidence="5 6">
    <name type="scientific">Wenjunlia tyrosinilytica</name>
    <dbReference type="NCBI Taxonomy" id="1544741"/>
    <lineage>
        <taxon>Bacteria</taxon>
        <taxon>Bacillati</taxon>
        <taxon>Actinomycetota</taxon>
        <taxon>Actinomycetes</taxon>
        <taxon>Kitasatosporales</taxon>
        <taxon>Streptomycetaceae</taxon>
        <taxon>Wenjunlia</taxon>
    </lineage>
</organism>
<keyword evidence="1" id="KW-0805">Transcription regulation</keyword>
<evidence type="ECO:0000259" key="4">
    <source>
        <dbReference type="Pfam" id="PF13490"/>
    </source>
</evidence>
<evidence type="ECO:0000256" key="1">
    <source>
        <dbReference type="ARBA" id="ARBA00023015"/>
    </source>
</evidence>
<keyword evidence="3" id="KW-0812">Transmembrane</keyword>
<dbReference type="AlphaFoldDB" id="A0A918DSS3"/>
<evidence type="ECO:0000313" key="5">
    <source>
        <dbReference type="EMBL" id="GGO81373.1"/>
    </source>
</evidence>
<dbReference type="Pfam" id="PF13490">
    <property type="entry name" value="zf-HC2"/>
    <property type="match status" value="1"/>
</dbReference>
<dbReference type="RefSeq" id="WP_189129839.1">
    <property type="nucleotide sequence ID" value="NZ_BMMS01000002.1"/>
</dbReference>
<sequence length="221" mass="23065">MNDLTCAEVRDLGAELALGVLPGRERALAIAHLDHCPACREEIEQMTLIGDGLLGLLPGTEPPVGFESRVLAGLNVPARRSARRRFRMAFAAVAAAAAIALGFGGWTLATTVLDQPAATSQSALVSAHLTKGAHQVGEIFAHPGSPGWVYMHVDFDDGSSGKVTCQLIHHDGSTVNAGSFTMKDGYGYWAAPSHSNPSDLSGARLLAADGSVLATAHFPKT</sequence>
<keyword evidence="6" id="KW-1185">Reference proteome</keyword>
<name>A0A918DSS3_9ACTN</name>
<reference evidence="5" key="2">
    <citation type="submission" date="2020-09" db="EMBL/GenBank/DDBJ databases">
        <authorList>
            <person name="Sun Q."/>
            <person name="Zhou Y."/>
        </authorList>
    </citation>
    <scope>NUCLEOTIDE SEQUENCE</scope>
    <source>
        <strain evidence="5">CGMCC 4.7201</strain>
    </source>
</reference>
<accession>A0A918DSS3</accession>
<protein>
    <recommendedName>
        <fullName evidence="4">Putative zinc-finger domain-containing protein</fullName>
    </recommendedName>
</protein>
<feature type="domain" description="Putative zinc-finger" evidence="4">
    <location>
        <begin position="6"/>
        <end position="40"/>
    </location>
</feature>
<keyword evidence="3" id="KW-0472">Membrane</keyword>
<reference evidence="5" key="1">
    <citation type="journal article" date="2014" name="Int. J. Syst. Evol. Microbiol.">
        <title>Complete genome sequence of Corynebacterium casei LMG S-19264T (=DSM 44701T), isolated from a smear-ripened cheese.</title>
        <authorList>
            <consortium name="US DOE Joint Genome Institute (JGI-PGF)"/>
            <person name="Walter F."/>
            <person name="Albersmeier A."/>
            <person name="Kalinowski J."/>
            <person name="Ruckert C."/>
        </authorList>
    </citation>
    <scope>NUCLEOTIDE SEQUENCE</scope>
    <source>
        <strain evidence="5">CGMCC 4.7201</strain>
    </source>
</reference>
<evidence type="ECO:0000256" key="3">
    <source>
        <dbReference type="SAM" id="Phobius"/>
    </source>
</evidence>
<evidence type="ECO:0000256" key="2">
    <source>
        <dbReference type="ARBA" id="ARBA00023163"/>
    </source>
</evidence>
<evidence type="ECO:0000313" key="6">
    <source>
        <dbReference type="Proteomes" id="UP000641932"/>
    </source>
</evidence>